<name>A0A7S0YQE1_9CRYP</name>
<dbReference type="InterPro" id="IPR010734">
    <property type="entry name" value="Copine_C"/>
</dbReference>
<dbReference type="InterPro" id="IPR052079">
    <property type="entry name" value="E3_ligase/Copine_domain"/>
</dbReference>
<dbReference type="PANTHER" id="PTHR45751">
    <property type="entry name" value="COPINE FAMILY PROTEIN 1"/>
    <property type="match status" value="1"/>
</dbReference>
<dbReference type="GO" id="GO:0005634">
    <property type="term" value="C:nucleus"/>
    <property type="evidence" value="ECO:0007669"/>
    <property type="project" value="TreeGrafter"/>
</dbReference>
<proteinExistence type="predicted"/>
<dbReference type="Gene3D" id="3.40.50.410">
    <property type="entry name" value="von Willebrand factor, type A domain"/>
    <property type="match status" value="1"/>
</dbReference>
<gene>
    <name evidence="3" type="ORF">HTEP1355_LOCUS5039</name>
</gene>
<feature type="domain" description="VWFA" evidence="2">
    <location>
        <begin position="53"/>
        <end position="244"/>
    </location>
</feature>
<sequence length="279" mass="30989">MGLSFSKKAPQHGAAHGGSVKASAKNPAFYAIKDNYQSIQEVQQALRKAGLESSNLILGIDFTKSNTWTGEKSFGGKCLHDCTPGVKNPYQSVIEIVGRTLEVFDDDKLIPTFGFGDSYTTDKKAFPFFPDRRPCDTFQEVISRYNEITPKITLAGPTNFGPIIREAIKIVQEEQSYHILVIIADGQVTNRQDTEQAIVQASNYPLSIIVIGVGDGPWETMMEYDDELPARKFDNFQFVPFNDTLSKIPPGTNPDAMFALAALMEIPEQFDLIKKLKLL</sequence>
<dbReference type="Pfam" id="PF07002">
    <property type="entry name" value="Copine"/>
    <property type="match status" value="1"/>
</dbReference>
<protein>
    <recommendedName>
        <fullName evidence="2">VWFA domain-containing protein</fullName>
    </recommendedName>
</protein>
<evidence type="ECO:0000313" key="3">
    <source>
        <dbReference type="EMBL" id="CAD8787802.1"/>
    </source>
</evidence>
<dbReference type="InterPro" id="IPR036465">
    <property type="entry name" value="vWFA_dom_sf"/>
</dbReference>
<dbReference type="GO" id="GO:0016567">
    <property type="term" value="P:protein ubiquitination"/>
    <property type="evidence" value="ECO:0007669"/>
    <property type="project" value="TreeGrafter"/>
</dbReference>
<dbReference type="SUPFAM" id="SSF53300">
    <property type="entry name" value="vWA-like"/>
    <property type="match status" value="1"/>
</dbReference>
<feature type="region of interest" description="Disordered" evidence="1">
    <location>
        <begin position="1"/>
        <end position="20"/>
    </location>
</feature>
<dbReference type="SMART" id="SM00327">
    <property type="entry name" value="VWA"/>
    <property type="match status" value="1"/>
</dbReference>
<dbReference type="GO" id="GO:0004842">
    <property type="term" value="F:ubiquitin-protein transferase activity"/>
    <property type="evidence" value="ECO:0007669"/>
    <property type="project" value="TreeGrafter"/>
</dbReference>
<dbReference type="PANTHER" id="PTHR45751:SF11">
    <property type="entry name" value="COPINE FAMILY PROTEIN 2"/>
    <property type="match status" value="1"/>
</dbReference>
<reference evidence="3" key="1">
    <citation type="submission" date="2021-01" db="EMBL/GenBank/DDBJ databases">
        <authorList>
            <person name="Corre E."/>
            <person name="Pelletier E."/>
            <person name="Niang G."/>
            <person name="Scheremetjew M."/>
            <person name="Finn R."/>
            <person name="Kale V."/>
            <person name="Holt S."/>
            <person name="Cochrane G."/>
            <person name="Meng A."/>
            <person name="Brown T."/>
            <person name="Cohen L."/>
        </authorList>
    </citation>
    <scope>NUCLEOTIDE SEQUENCE</scope>
    <source>
        <strain evidence="3">CCMP443</strain>
    </source>
</reference>
<dbReference type="EMBL" id="HBFN01008702">
    <property type="protein sequence ID" value="CAD8787802.1"/>
    <property type="molecule type" value="Transcribed_RNA"/>
</dbReference>
<dbReference type="InterPro" id="IPR002035">
    <property type="entry name" value="VWF_A"/>
</dbReference>
<organism evidence="3">
    <name type="scientific">Hemiselmis tepida</name>
    <dbReference type="NCBI Taxonomy" id="464990"/>
    <lineage>
        <taxon>Eukaryota</taxon>
        <taxon>Cryptophyceae</taxon>
        <taxon>Cryptomonadales</taxon>
        <taxon>Hemiselmidaceae</taxon>
        <taxon>Hemiselmis</taxon>
    </lineage>
</organism>
<dbReference type="AlphaFoldDB" id="A0A7S0YQE1"/>
<evidence type="ECO:0000259" key="2">
    <source>
        <dbReference type="SMART" id="SM00327"/>
    </source>
</evidence>
<evidence type="ECO:0000256" key="1">
    <source>
        <dbReference type="SAM" id="MobiDB-lite"/>
    </source>
</evidence>
<accession>A0A7S0YQE1</accession>